<evidence type="ECO:0000313" key="5">
    <source>
        <dbReference type="EMBL" id="CQR24005.1"/>
    </source>
</evidence>
<dbReference type="InterPro" id="IPR037124">
    <property type="entry name" value="Chaperonin_GroES_sf"/>
</dbReference>
<evidence type="ECO:0000256" key="4">
    <source>
        <dbReference type="RuleBase" id="RU000535"/>
    </source>
</evidence>
<dbReference type="GO" id="GO:0005737">
    <property type="term" value="C:cytoplasm"/>
    <property type="evidence" value="ECO:0007669"/>
    <property type="project" value="UniProtKB-SubCell"/>
</dbReference>
<dbReference type="SUPFAM" id="SSF50129">
    <property type="entry name" value="GroES-like"/>
    <property type="match status" value="1"/>
</dbReference>
<comment type="subunit">
    <text evidence="3">Heptamer of 7 subunits arranged in a ring. Interacts with the chaperonin GroEL.</text>
</comment>
<comment type="function">
    <text evidence="3 4">Together with the chaperonin GroEL, plays an essential role in assisting protein folding. The GroEL-GroES system forms a nano-cage that allows encapsulation of the non-native substrate proteins and provides a physical environment optimized to promote and accelerate protein folding. GroES binds to the apical surface of the GroEL ring, thereby capping the opening of the GroEL channel.</text>
</comment>
<name>A0A0E4H3E7_9STRE</name>
<dbReference type="CDD" id="cd00320">
    <property type="entry name" value="cpn10"/>
    <property type="match status" value="1"/>
</dbReference>
<dbReference type="OrthoDB" id="9806791at2"/>
<dbReference type="InterPro" id="IPR011032">
    <property type="entry name" value="GroES-like_sf"/>
</dbReference>
<dbReference type="Pfam" id="PF00166">
    <property type="entry name" value="Cpn10"/>
    <property type="match status" value="1"/>
</dbReference>
<organism evidence="5 6">
    <name type="scientific">Streptococcus varani</name>
    <dbReference type="NCBI Taxonomy" id="1608583"/>
    <lineage>
        <taxon>Bacteria</taxon>
        <taxon>Bacillati</taxon>
        <taxon>Bacillota</taxon>
        <taxon>Bacilli</taxon>
        <taxon>Lactobacillales</taxon>
        <taxon>Streptococcaceae</taxon>
        <taxon>Streptococcus</taxon>
    </lineage>
</organism>
<dbReference type="PROSITE" id="PS00681">
    <property type="entry name" value="CHAPERONINS_CPN10"/>
    <property type="match status" value="1"/>
</dbReference>
<reference evidence="6" key="1">
    <citation type="submission" date="2015-03" db="EMBL/GenBank/DDBJ databases">
        <authorList>
            <person name="Urmite Genomes"/>
        </authorList>
    </citation>
    <scope>NUCLEOTIDE SEQUENCE [LARGE SCALE GENOMIC DNA]</scope>
    <source>
        <strain evidence="6">FF10</strain>
    </source>
</reference>
<keyword evidence="2 3" id="KW-0143">Chaperone</keyword>
<dbReference type="GO" id="GO:0051082">
    <property type="term" value="F:unfolded protein binding"/>
    <property type="evidence" value="ECO:0007669"/>
    <property type="project" value="TreeGrafter"/>
</dbReference>
<dbReference type="NCBIfam" id="NF001528">
    <property type="entry name" value="PRK00364.1-4"/>
    <property type="match status" value="1"/>
</dbReference>
<accession>A0A0E4H3E7</accession>
<evidence type="ECO:0000256" key="2">
    <source>
        <dbReference type="ARBA" id="ARBA00023186"/>
    </source>
</evidence>
<keyword evidence="3" id="KW-0963">Cytoplasm</keyword>
<dbReference type="EMBL" id="CTEN01000001">
    <property type="protein sequence ID" value="CQR24005.1"/>
    <property type="molecule type" value="Genomic_DNA"/>
</dbReference>
<dbReference type="InterPro" id="IPR020818">
    <property type="entry name" value="Chaperonin_GroES"/>
</dbReference>
<dbReference type="GO" id="GO:0046872">
    <property type="term" value="F:metal ion binding"/>
    <property type="evidence" value="ECO:0007669"/>
    <property type="project" value="TreeGrafter"/>
</dbReference>
<comment type="subcellular location">
    <subcellularLocation>
        <location evidence="3">Cytoplasm</location>
    </subcellularLocation>
</comment>
<evidence type="ECO:0000256" key="3">
    <source>
        <dbReference type="HAMAP-Rule" id="MF_00580"/>
    </source>
</evidence>
<protein>
    <recommendedName>
        <fullName evidence="3">Co-chaperonin GroES</fullName>
    </recommendedName>
    <alternativeName>
        <fullName evidence="3">10 kDa chaperonin</fullName>
    </alternativeName>
    <alternativeName>
        <fullName evidence="3">Chaperonin-10</fullName>
        <shortName evidence="3">Cpn10</shortName>
    </alternativeName>
</protein>
<dbReference type="HAMAP" id="MF_00580">
    <property type="entry name" value="CH10"/>
    <property type="match status" value="1"/>
</dbReference>
<dbReference type="RefSeq" id="WP_093649721.1">
    <property type="nucleotide sequence ID" value="NZ_CTEN01000001.1"/>
</dbReference>
<gene>
    <name evidence="3 5" type="primary">groS</name>
    <name evidence="3" type="synonym">groES</name>
    <name evidence="5" type="ORF">BN1356_00378</name>
</gene>
<dbReference type="PANTHER" id="PTHR10772">
    <property type="entry name" value="10 KDA HEAT SHOCK PROTEIN"/>
    <property type="match status" value="1"/>
</dbReference>
<dbReference type="GO" id="GO:0005524">
    <property type="term" value="F:ATP binding"/>
    <property type="evidence" value="ECO:0007669"/>
    <property type="project" value="InterPro"/>
</dbReference>
<dbReference type="AlphaFoldDB" id="A0A0E4H3E7"/>
<dbReference type="Gene3D" id="2.30.33.40">
    <property type="entry name" value="GroES chaperonin"/>
    <property type="match status" value="1"/>
</dbReference>
<dbReference type="GO" id="GO:0051087">
    <property type="term" value="F:protein-folding chaperone binding"/>
    <property type="evidence" value="ECO:0007669"/>
    <property type="project" value="TreeGrafter"/>
</dbReference>
<evidence type="ECO:0000313" key="6">
    <source>
        <dbReference type="Proteomes" id="UP000198604"/>
    </source>
</evidence>
<dbReference type="InterPro" id="IPR018369">
    <property type="entry name" value="Chaprnonin_Cpn10_CS"/>
</dbReference>
<dbReference type="GO" id="GO:0044183">
    <property type="term" value="F:protein folding chaperone"/>
    <property type="evidence" value="ECO:0007669"/>
    <property type="project" value="InterPro"/>
</dbReference>
<dbReference type="SMART" id="SM00883">
    <property type="entry name" value="Cpn10"/>
    <property type="match status" value="1"/>
</dbReference>
<keyword evidence="6" id="KW-1185">Reference proteome</keyword>
<dbReference type="PANTHER" id="PTHR10772:SF58">
    <property type="entry name" value="CO-CHAPERONIN GROES"/>
    <property type="match status" value="1"/>
</dbReference>
<comment type="similarity">
    <text evidence="1 3 4">Belongs to the GroES chaperonin family.</text>
</comment>
<dbReference type="STRING" id="1608583.BN1356_00378"/>
<dbReference type="FunFam" id="2.30.33.40:FF:000007">
    <property type="entry name" value="10 kDa chaperonin"/>
    <property type="match status" value="1"/>
</dbReference>
<sequence>MALKPLGDRVVVQFEETEEKTAGGFVLAGASRETSKTARVLAVGQGIRTLTGDLVAPNVSVGDKVLVENGPGLEVKDGDEKVTIIRESDILAIIG</sequence>
<dbReference type="PRINTS" id="PR00297">
    <property type="entry name" value="CHAPERONIN10"/>
</dbReference>
<dbReference type="Proteomes" id="UP000198604">
    <property type="component" value="Unassembled WGS sequence"/>
</dbReference>
<proteinExistence type="inferred from homology"/>
<evidence type="ECO:0000256" key="1">
    <source>
        <dbReference type="ARBA" id="ARBA00006975"/>
    </source>
</evidence>